<dbReference type="STRING" id="1742359.GCA_001439625_00754"/>
<gene>
    <name evidence="4" type="primary">dacB</name>
    <name evidence="4" type="ORF">FSZ17_11555</name>
</gene>
<sequence length="494" mass="53884">MKKAMKFSFSFLLIFMLMLVPQINSEGPAVQAVEEGGELVQELNQLLNNDPDLYGALAGVSVRSAETGELLYDHIGDIRLRPASNMKLLTAAAALATLGEDYKFTTEILTDGSVKGKTLQGNLYLKGKGDPTLLKADFDNFAKEIKALGIKNIQGDLIADDTWYDDIRYSTDLSWSDESYYYGAQVSALTASPNEDYDAGTVIVEVNPSKNAGEAPLVTLEPKTDYVKIINNAKTVAKDGTKNITIERQHGNNSIVINGTIPLESSRAREWMAVWEPTGYALDLFNKSLQEQGIEIKGKMSTQEAPQTASVLTSHQSMPLSELLIPFMKLSNNGHAETLIKEMGKVVKGKGSWDEGLQVLEEELTKLGVNIDSLVLRDGSGISHVNLIPANELSKLLFEIQNEEWYNSYLNSLPVAGATDRMVGGTLRNRMINSPAQNKVRAKTGSISTVSSLSGYVDTNSGERLIFSIVLNNLVNGSKGKVIEDKIAVILAEQ</sequence>
<dbReference type="GO" id="GO:0006508">
    <property type="term" value="P:proteolysis"/>
    <property type="evidence" value="ECO:0007669"/>
    <property type="project" value="InterPro"/>
</dbReference>
<evidence type="ECO:0000256" key="2">
    <source>
        <dbReference type="ARBA" id="ARBA00022801"/>
    </source>
</evidence>
<evidence type="ECO:0000313" key="5">
    <source>
        <dbReference type="Proteomes" id="UP000321555"/>
    </source>
</evidence>
<name>A0A5B8Z6N7_CYTDA</name>
<dbReference type="SUPFAM" id="SSF56601">
    <property type="entry name" value="beta-lactamase/transpeptidase-like"/>
    <property type="match status" value="1"/>
</dbReference>
<dbReference type="EMBL" id="CP042593">
    <property type="protein sequence ID" value="QED47833.1"/>
    <property type="molecule type" value="Genomic_DNA"/>
</dbReference>
<keyword evidence="2 4" id="KW-0378">Hydrolase</keyword>
<dbReference type="Proteomes" id="UP000321555">
    <property type="component" value="Chromosome"/>
</dbReference>
<dbReference type="NCBIfam" id="TIGR00666">
    <property type="entry name" value="PBP4"/>
    <property type="match status" value="1"/>
</dbReference>
<evidence type="ECO:0000256" key="3">
    <source>
        <dbReference type="SAM" id="SignalP"/>
    </source>
</evidence>
<dbReference type="RefSeq" id="WP_057770512.1">
    <property type="nucleotide sequence ID" value="NZ_CP042593.1"/>
</dbReference>
<keyword evidence="3" id="KW-0732">Signal</keyword>
<dbReference type="EC" id="3.4.16.4" evidence="4"/>
<dbReference type="GO" id="GO:0009002">
    <property type="term" value="F:serine-type D-Ala-D-Ala carboxypeptidase activity"/>
    <property type="evidence" value="ECO:0007669"/>
    <property type="project" value="UniProtKB-EC"/>
</dbReference>
<keyword evidence="4" id="KW-0645">Protease</keyword>
<dbReference type="Gene3D" id="3.50.80.20">
    <property type="entry name" value="D-Ala-D-Ala carboxypeptidase C, peptidase S13"/>
    <property type="match status" value="1"/>
</dbReference>
<dbReference type="PANTHER" id="PTHR30023">
    <property type="entry name" value="D-ALANYL-D-ALANINE CARBOXYPEPTIDASE"/>
    <property type="match status" value="1"/>
</dbReference>
<dbReference type="OrthoDB" id="9802627at2"/>
<evidence type="ECO:0000256" key="1">
    <source>
        <dbReference type="ARBA" id="ARBA00006096"/>
    </source>
</evidence>
<keyword evidence="5" id="KW-1185">Reference proteome</keyword>
<dbReference type="PANTHER" id="PTHR30023:SF0">
    <property type="entry name" value="PENICILLIN-SENSITIVE CARBOXYPEPTIDASE A"/>
    <property type="match status" value="1"/>
</dbReference>
<dbReference type="Pfam" id="PF02113">
    <property type="entry name" value="Peptidase_S13"/>
    <property type="match status" value="1"/>
</dbReference>
<dbReference type="InterPro" id="IPR012338">
    <property type="entry name" value="Beta-lactam/transpept-like"/>
</dbReference>
<accession>A0A5B8Z6N7</accession>
<evidence type="ECO:0000313" key="4">
    <source>
        <dbReference type="EMBL" id="QED47833.1"/>
    </source>
</evidence>
<dbReference type="InterPro" id="IPR000667">
    <property type="entry name" value="Peptidase_S13"/>
</dbReference>
<proteinExistence type="inferred from homology"/>
<organism evidence="4 5">
    <name type="scientific">Cytobacillus dafuensis</name>
    <name type="common">Bacillus dafuensis</name>
    <dbReference type="NCBI Taxonomy" id="1742359"/>
    <lineage>
        <taxon>Bacteria</taxon>
        <taxon>Bacillati</taxon>
        <taxon>Bacillota</taxon>
        <taxon>Bacilli</taxon>
        <taxon>Bacillales</taxon>
        <taxon>Bacillaceae</taxon>
        <taxon>Cytobacillus</taxon>
    </lineage>
</organism>
<feature type="signal peptide" evidence="3">
    <location>
        <begin position="1"/>
        <end position="25"/>
    </location>
</feature>
<reference evidence="5" key="1">
    <citation type="submission" date="2019-08" db="EMBL/GenBank/DDBJ databases">
        <authorList>
            <person name="Zheng X."/>
        </authorList>
    </citation>
    <scope>NUCLEOTIDE SEQUENCE [LARGE SCALE GENOMIC DNA]</scope>
    <source>
        <strain evidence="5">FJAT-25496</strain>
    </source>
</reference>
<dbReference type="Gene3D" id="3.40.710.10">
    <property type="entry name" value="DD-peptidase/beta-lactamase superfamily"/>
    <property type="match status" value="1"/>
</dbReference>
<protein>
    <submittedName>
        <fullName evidence="4">D-alanyl-D-alanine carboxypeptidase/D-alanyl-D-alanine-endopeptidase</fullName>
        <ecNumber evidence="4">3.4.16.4</ecNumber>
    </submittedName>
</protein>
<dbReference type="AlphaFoldDB" id="A0A5B8Z6N7"/>
<keyword evidence="4" id="KW-0121">Carboxypeptidase</keyword>
<comment type="similarity">
    <text evidence="1">Belongs to the peptidase S13 family.</text>
</comment>
<feature type="chain" id="PRO_5038355544" evidence="3">
    <location>
        <begin position="26"/>
        <end position="494"/>
    </location>
</feature>
<dbReference type="KEGG" id="bda:FSZ17_11555"/>
<dbReference type="PRINTS" id="PR00922">
    <property type="entry name" value="DADACBPTASE3"/>
</dbReference>
<dbReference type="GO" id="GO:0000270">
    <property type="term" value="P:peptidoglycan metabolic process"/>
    <property type="evidence" value="ECO:0007669"/>
    <property type="project" value="TreeGrafter"/>
</dbReference>